<keyword evidence="11" id="KW-1185">Reference proteome</keyword>
<protein>
    <submittedName>
        <fullName evidence="10">Adenylate cyclase</fullName>
    </submittedName>
</protein>
<feature type="domain" description="HAMP" evidence="9">
    <location>
        <begin position="244"/>
        <end position="296"/>
    </location>
</feature>
<dbReference type="InterPro" id="IPR029787">
    <property type="entry name" value="Nucleotide_cyclase"/>
</dbReference>
<keyword evidence="4 7" id="KW-0812">Transmembrane</keyword>
<evidence type="ECO:0000256" key="5">
    <source>
        <dbReference type="ARBA" id="ARBA00022989"/>
    </source>
</evidence>
<dbReference type="Gene3D" id="6.10.340.10">
    <property type="match status" value="1"/>
</dbReference>
<dbReference type="Proteomes" id="UP000641514">
    <property type="component" value="Unassembled WGS sequence"/>
</dbReference>
<dbReference type="PROSITE" id="PS50125">
    <property type="entry name" value="GUANYLATE_CYCLASE_2"/>
    <property type="match status" value="1"/>
</dbReference>
<comment type="caution">
    <text evidence="10">The sequence shown here is derived from an EMBL/GenBank/DDBJ whole genome shotgun (WGS) entry which is preliminary data.</text>
</comment>
<evidence type="ECO:0000256" key="6">
    <source>
        <dbReference type="ARBA" id="ARBA00023136"/>
    </source>
</evidence>
<evidence type="ECO:0000259" key="8">
    <source>
        <dbReference type="PROSITE" id="PS50125"/>
    </source>
</evidence>
<dbReference type="GO" id="GO:0006171">
    <property type="term" value="P:cAMP biosynthetic process"/>
    <property type="evidence" value="ECO:0007669"/>
    <property type="project" value="TreeGrafter"/>
</dbReference>
<evidence type="ECO:0000256" key="1">
    <source>
        <dbReference type="ARBA" id="ARBA00004651"/>
    </source>
</evidence>
<dbReference type="InterPro" id="IPR001054">
    <property type="entry name" value="A/G_cyclase"/>
</dbReference>
<dbReference type="InterPro" id="IPR050697">
    <property type="entry name" value="Adenylyl/Guanylyl_Cyclase_3/4"/>
</dbReference>
<dbReference type="Pfam" id="PF00211">
    <property type="entry name" value="Guanylate_cyc"/>
    <property type="match status" value="1"/>
</dbReference>
<keyword evidence="6 7" id="KW-0472">Membrane</keyword>
<feature type="domain" description="Guanylate cyclase" evidence="8">
    <location>
        <begin position="328"/>
        <end position="451"/>
    </location>
</feature>
<name>A0A916XD05_9ACTN</name>
<comment type="subcellular location">
    <subcellularLocation>
        <location evidence="1">Cell membrane</location>
        <topology evidence="1">Multi-pass membrane protein</topology>
    </subcellularLocation>
</comment>
<dbReference type="GO" id="GO:0004016">
    <property type="term" value="F:adenylate cyclase activity"/>
    <property type="evidence" value="ECO:0007669"/>
    <property type="project" value="UniProtKB-ARBA"/>
</dbReference>
<gene>
    <name evidence="10" type="ORF">GCM10011410_13900</name>
</gene>
<evidence type="ECO:0000259" key="9">
    <source>
        <dbReference type="PROSITE" id="PS50885"/>
    </source>
</evidence>
<accession>A0A916XD05</accession>
<dbReference type="PROSITE" id="PS50885">
    <property type="entry name" value="HAMP"/>
    <property type="match status" value="1"/>
</dbReference>
<feature type="transmembrane region" description="Helical" evidence="7">
    <location>
        <begin position="134"/>
        <end position="156"/>
    </location>
</feature>
<dbReference type="CDD" id="cd06225">
    <property type="entry name" value="HAMP"/>
    <property type="match status" value="1"/>
</dbReference>
<evidence type="ECO:0000256" key="2">
    <source>
        <dbReference type="ARBA" id="ARBA00005381"/>
    </source>
</evidence>
<reference evidence="10" key="2">
    <citation type="submission" date="2020-09" db="EMBL/GenBank/DDBJ databases">
        <authorList>
            <person name="Sun Q."/>
            <person name="Zhou Y."/>
        </authorList>
    </citation>
    <scope>NUCLEOTIDE SEQUENCE</scope>
    <source>
        <strain evidence="10">CGMCC 1.15478</strain>
    </source>
</reference>
<dbReference type="Pfam" id="PF00672">
    <property type="entry name" value="HAMP"/>
    <property type="match status" value="1"/>
</dbReference>
<dbReference type="PANTHER" id="PTHR43081">
    <property type="entry name" value="ADENYLATE CYCLASE, TERMINAL-DIFFERENTIATION SPECIFIC-RELATED"/>
    <property type="match status" value="1"/>
</dbReference>
<feature type="transmembrane region" description="Helical" evidence="7">
    <location>
        <begin position="108"/>
        <end position="128"/>
    </location>
</feature>
<dbReference type="EMBL" id="BMJH01000001">
    <property type="protein sequence ID" value="GGC62684.1"/>
    <property type="molecule type" value="Genomic_DNA"/>
</dbReference>
<keyword evidence="5 7" id="KW-1133">Transmembrane helix</keyword>
<dbReference type="GO" id="GO:0035556">
    <property type="term" value="P:intracellular signal transduction"/>
    <property type="evidence" value="ECO:0007669"/>
    <property type="project" value="InterPro"/>
</dbReference>
<evidence type="ECO:0000256" key="7">
    <source>
        <dbReference type="SAM" id="Phobius"/>
    </source>
</evidence>
<dbReference type="Gene3D" id="3.30.70.1230">
    <property type="entry name" value="Nucleotide cyclase"/>
    <property type="match status" value="1"/>
</dbReference>
<dbReference type="SMART" id="SM00304">
    <property type="entry name" value="HAMP"/>
    <property type="match status" value="1"/>
</dbReference>
<evidence type="ECO:0000313" key="11">
    <source>
        <dbReference type="Proteomes" id="UP000641514"/>
    </source>
</evidence>
<proteinExistence type="inferred from homology"/>
<dbReference type="InterPro" id="IPR003660">
    <property type="entry name" value="HAMP_dom"/>
</dbReference>
<dbReference type="SUPFAM" id="SSF158472">
    <property type="entry name" value="HAMP domain-like"/>
    <property type="match status" value="1"/>
</dbReference>
<comment type="similarity">
    <text evidence="2">Belongs to the adenylyl cyclase class-3 family.</text>
</comment>
<feature type="transmembrane region" description="Helical" evidence="7">
    <location>
        <begin position="57"/>
        <end position="76"/>
    </location>
</feature>
<dbReference type="PANTHER" id="PTHR43081:SF17">
    <property type="entry name" value="BLL5647 PROTEIN"/>
    <property type="match status" value="1"/>
</dbReference>
<dbReference type="AlphaFoldDB" id="A0A916XD05"/>
<dbReference type="CDD" id="cd07302">
    <property type="entry name" value="CHD"/>
    <property type="match status" value="1"/>
</dbReference>
<dbReference type="RefSeq" id="WP_188671871.1">
    <property type="nucleotide sequence ID" value="NZ_BMJH01000001.1"/>
</dbReference>
<feature type="transmembrane region" description="Helical" evidence="7">
    <location>
        <begin position="12"/>
        <end position="37"/>
    </location>
</feature>
<dbReference type="SUPFAM" id="SSF55073">
    <property type="entry name" value="Nucleotide cyclase"/>
    <property type="match status" value="1"/>
</dbReference>
<organism evidence="10 11">
    <name type="scientific">Hoyosella rhizosphaerae</name>
    <dbReference type="NCBI Taxonomy" id="1755582"/>
    <lineage>
        <taxon>Bacteria</taxon>
        <taxon>Bacillati</taxon>
        <taxon>Actinomycetota</taxon>
        <taxon>Actinomycetes</taxon>
        <taxon>Mycobacteriales</taxon>
        <taxon>Hoyosellaceae</taxon>
        <taxon>Hoyosella</taxon>
    </lineage>
</organism>
<feature type="transmembrane region" description="Helical" evidence="7">
    <location>
        <begin position="187"/>
        <end position="210"/>
    </location>
</feature>
<evidence type="ECO:0000256" key="3">
    <source>
        <dbReference type="ARBA" id="ARBA00022475"/>
    </source>
</evidence>
<evidence type="ECO:0000313" key="10">
    <source>
        <dbReference type="EMBL" id="GGC62684.1"/>
    </source>
</evidence>
<keyword evidence="3" id="KW-1003">Cell membrane</keyword>
<reference evidence="10" key="1">
    <citation type="journal article" date="2014" name="Int. J. Syst. Evol. Microbiol.">
        <title>Complete genome sequence of Corynebacterium casei LMG S-19264T (=DSM 44701T), isolated from a smear-ripened cheese.</title>
        <authorList>
            <consortium name="US DOE Joint Genome Institute (JGI-PGF)"/>
            <person name="Walter F."/>
            <person name="Albersmeier A."/>
            <person name="Kalinowski J."/>
            <person name="Ruckert C."/>
        </authorList>
    </citation>
    <scope>NUCLEOTIDE SEQUENCE</scope>
    <source>
        <strain evidence="10">CGMCC 1.15478</strain>
    </source>
</reference>
<dbReference type="GO" id="GO:0005886">
    <property type="term" value="C:plasma membrane"/>
    <property type="evidence" value="ECO:0007669"/>
    <property type="project" value="UniProtKB-SubCell"/>
</dbReference>
<evidence type="ECO:0000256" key="4">
    <source>
        <dbReference type="ARBA" id="ARBA00022692"/>
    </source>
</evidence>
<feature type="transmembrane region" description="Helical" evidence="7">
    <location>
        <begin position="222"/>
        <end position="242"/>
    </location>
</feature>
<dbReference type="SMART" id="SM00044">
    <property type="entry name" value="CYCc"/>
    <property type="match status" value="1"/>
</dbReference>
<sequence>MNRWDVLRQLAHPIVLTYIFSVLLVTMISAMTALVLIGMVLPIPVLDDAQRIWETNVGWVFIGLPLITFIAPLVHLKMSWPNLQWLARGGLPRPYEAKVALGQTTRQVYIEVSAWFVALVGFVIINLHVGSVELIILIIIVTSLTGAVSVALNYLIGERMLRPLTAVAMSVEIPEGRFAPGIGPRVVLIWGLTTAIPTAGIVIVSVSQMITGDGQVNPELNSAVLVQCFIAVSIGMIGIVAVSRSISDPLQQVSSAMSRVEAGDLATRVSVYDGSEIGELQAGFNRMVQGLSERERLADLFSKHVGEAVARAAIEDGNSRGGALREVTVLVIDLVGSTALATTEEPEVVVASLNEFFEQVVDRVATHGGFVSKFEGDAAIAVFGAPLEIDLPQAHALACARDLKTALTSSIPLDFGIGVATGTALAGNIGATRRFEYTVLGAPVLMASELSDVAKKHGSRVLANADTVHASGDEAAQWRIFAVGEKQLAEPLNTTSSATTSTSDLEDAQ</sequence>